<dbReference type="InterPro" id="IPR050155">
    <property type="entry name" value="HAD-like_hydrolase_sf"/>
</dbReference>
<dbReference type="Gene3D" id="1.10.150.240">
    <property type="entry name" value="Putative phosphatase, domain 2"/>
    <property type="match status" value="1"/>
</dbReference>
<proteinExistence type="predicted"/>
<dbReference type="RefSeq" id="WP_204005770.1">
    <property type="nucleotide sequence ID" value="NZ_BOPG01000063.1"/>
</dbReference>
<dbReference type="PANTHER" id="PTHR43434:SF20">
    <property type="entry name" value="5'-NUCLEOTIDASE"/>
    <property type="match status" value="1"/>
</dbReference>
<dbReference type="InterPro" id="IPR036412">
    <property type="entry name" value="HAD-like_sf"/>
</dbReference>
<dbReference type="GO" id="GO:0004713">
    <property type="term" value="F:protein tyrosine kinase activity"/>
    <property type="evidence" value="ECO:0007669"/>
    <property type="project" value="TreeGrafter"/>
</dbReference>
<comment type="caution">
    <text evidence="1">The sequence shown here is derived from an EMBL/GenBank/DDBJ whole genome shotgun (WGS) entry which is preliminary data.</text>
</comment>
<gene>
    <name evidence="1" type="ORF">Vau01_085680</name>
</gene>
<evidence type="ECO:0008006" key="3">
    <source>
        <dbReference type="Google" id="ProtNLM"/>
    </source>
</evidence>
<dbReference type="Gene3D" id="3.40.50.1000">
    <property type="entry name" value="HAD superfamily/HAD-like"/>
    <property type="match status" value="1"/>
</dbReference>
<sequence>MTTILFDLDGTLIDSADGILSSMRLAFAELGVPEPPGGLGRDLLGPPLHTSLPPLVGAATAEAIVPVYRRIYVEHALPTHRPFAGIDTLLRDLAAAGVVLAVATSKLERFAEQIVAANGWASLFHTVCGETVEKTRPTKADVVRVALARLGGPADAVMVGDRSHDVVGARANGLSCLGVAWGYAVPGELATAGASTICADVDALRDELTTRTGHSR</sequence>
<dbReference type="InterPro" id="IPR023198">
    <property type="entry name" value="PGP-like_dom2"/>
</dbReference>
<dbReference type="Pfam" id="PF13419">
    <property type="entry name" value="HAD_2"/>
    <property type="match status" value="1"/>
</dbReference>
<dbReference type="PANTHER" id="PTHR43434">
    <property type="entry name" value="PHOSPHOGLYCOLATE PHOSPHATASE"/>
    <property type="match status" value="1"/>
</dbReference>
<reference evidence="1" key="1">
    <citation type="submission" date="2021-01" db="EMBL/GenBank/DDBJ databases">
        <title>Whole genome shotgun sequence of Virgisporangium aurantiacum NBRC 16421.</title>
        <authorList>
            <person name="Komaki H."/>
            <person name="Tamura T."/>
        </authorList>
    </citation>
    <scope>NUCLEOTIDE SEQUENCE</scope>
    <source>
        <strain evidence="1">NBRC 16421</strain>
    </source>
</reference>
<evidence type="ECO:0000313" key="1">
    <source>
        <dbReference type="EMBL" id="GIJ61052.1"/>
    </source>
</evidence>
<evidence type="ECO:0000313" key="2">
    <source>
        <dbReference type="Proteomes" id="UP000612585"/>
    </source>
</evidence>
<name>A0A8J3ZBY5_9ACTN</name>
<accession>A0A8J3ZBY5</accession>
<dbReference type="Proteomes" id="UP000612585">
    <property type="component" value="Unassembled WGS sequence"/>
</dbReference>
<dbReference type="SUPFAM" id="SSF56784">
    <property type="entry name" value="HAD-like"/>
    <property type="match status" value="1"/>
</dbReference>
<protein>
    <recommendedName>
        <fullName evidence="3">Phosphoglycolate phosphatase</fullName>
    </recommendedName>
</protein>
<keyword evidence="2" id="KW-1185">Reference proteome</keyword>
<dbReference type="GO" id="GO:0005829">
    <property type="term" value="C:cytosol"/>
    <property type="evidence" value="ECO:0007669"/>
    <property type="project" value="TreeGrafter"/>
</dbReference>
<dbReference type="InterPro" id="IPR041492">
    <property type="entry name" value="HAD_2"/>
</dbReference>
<dbReference type="InterPro" id="IPR023214">
    <property type="entry name" value="HAD_sf"/>
</dbReference>
<dbReference type="EMBL" id="BOPG01000063">
    <property type="protein sequence ID" value="GIJ61052.1"/>
    <property type="molecule type" value="Genomic_DNA"/>
</dbReference>
<organism evidence="1 2">
    <name type="scientific">Virgisporangium aurantiacum</name>
    <dbReference type="NCBI Taxonomy" id="175570"/>
    <lineage>
        <taxon>Bacteria</taxon>
        <taxon>Bacillati</taxon>
        <taxon>Actinomycetota</taxon>
        <taxon>Actinomycetes</taxon>
        <taxon>Micromonosporales</taxon>
        <taxon>Micromonosporaceae</taxon>
        <taxon>Virgisporangium</taxon>
    </lineage>
</organism>
<dbReference type="AlphaFoldDB" id="A0A8J3ZBY5"/>